<dbReference type="OrthoDB" id="9813965at2"/>
<reference evidence="4 5" key="1">
    <citation type="submission" date="2019-03" db="EMBL/GenBank/DDBJ databases">
        <title>Genomic Encyclopedia of Type Strains, Phase IV (KMG-IV): sequencing the most valuable type-strain genomes for metagenomic binning, comparative biology and taxonomic classification.</title>
        <authorList>
            <person name="Goeker M."/>
        </authorList>
    </citation>
    <scope>NUCLEOTIDE SEQUENCE [LARGE SCALE GENOMIC DNA]</scope>
    <source>
        <strain evidence="4 5">DSM 46831</strain>
    </source>
</reference>
<comment type="caution">
    <text evidence="4">The sequence shown here is derived from an EMBL/GenBank/DDBJ whole genome shotgun (WGS) entry which is preliminary data.</text>
</comment>
<accession>A0A4R2RSM2</accession>
<evidence type="ECO:0000256" key="2">
    <source>
        <dbReference type="ARBA" id="ARBA00022723"/>
    </source>
</evidence>
<gene>
    <name evidence="4" type="ORF">EDD57_1568</name>
</gene>
<keyword evidence="5" id="KW-1185">Reference proteome</keyword>
<dbReference type="PANTHER" id="PTHR46594">
    <property type="entry name" value="P-TYPE CATION-TRANSPORTING ATPASE"/>
    <property type="match status" value="1"/>
</dbReference>
<feature type="domain" description="HMA" evidence="3">
    <location>
        <begin position="2"/>
        <end position="66"/>
    </location>
</feature>
<dbReference type="RefSeq" id="WP_131849895.1">
    <property type="nucleotide sequence ID" value="NZ_SLXV01000056.1"/>
</dbReference>
<dbReference type="PROSITE" id="PS50846">
    <property type="entry name" value="HMA_2"/>
    <property type="match status" value="1"/>
</dbReference>
<evidence type="ECO:0000313" key="5">
    <source>
        <dbReference type="Proteomes" id="UP000294746"/>
    </source>
</evidence>
<dbReference type="AlphaFoldDB" id="A0A4R2RSM2"/>
<protein>
    <recommendedName>
        <fullName evidence="1">Copper chaperone CopZ</fullName>
    </recommendedName>
</protein>
<dbReference type="SUPFAM" id="SSF55008">
    <property type="entry name" value="HMA, heavy metal-associated domain"/>
    <property type="match status" value="1"/>
</dbReference>
<dbReference type="InterPro" id="IPR006121">
    <property type="entry name" value="HMA_dom"/>
</dbReference>
<name>A0A4R2RSM2_9BACL</name>
<dbReference type="Gene3D" id="3.30.70.100">
    <property type="match status" value="1"/>
</dbReference>
<dbReference type="Proteomes" id="UP000294746">
    <property type="component" value="Unassembled WGS sequence"/>
</dbReference>
<organism evidence="4 5">
    <name type="scientific">Baia soyae</name>
    <dbReference type="NCBI Taxonomy" id="1544746"/>
    <lineage>
        <taxon>Bacteria</taxon>
        <taxon>Bacillati</taxon>
        <taxon>Bacillota</taxon>
        <taxon>Bacilli</taxon>
        <taxon>Bacillales</taxon>
        <taxon>Thermoactinomycetaceae</taxon>
        <taxon>Baia</taxon>
    </lineage>
</organism>
<dbReference type="GO" id="GO:0046872">
    <property type="term" value="F:metal ion binding"/>
    <property type="evidence" value="ECO:0007669"/>
    <property type="project" value="UniProtKB-KW"/>
</dbReference>
<dbReference type="EMBL" id="SLXV01000056">
    <property type="protein sequence ID" value="TCP62145.1"/>
    <property type="molecule type" value="Genomic_DNA"/>
</dbReference>
<evidence type="ECO:0000256" key="1">
    <source>
        <dbReference type="ARBA" id="ARBA00015313"/>
    </source>
</evidence>
<proteinExistence type="predicted"/>
<evidence type="ECO:0000259" key="3">
    <source>
        <dbReference type="PROSITE" id="PS50846"/>
    </source>
</evidence>
<sequence length="66" mass="7593">MKKEVLHVEGMSCNHCVRSIEEALKKVNVQAKVDLASRTVSVEYDETQMNREQIQQIIEDQGYNVV</sequence>
<dbReference type="Pfam" id="PF00403">
    <property type="entry name" value="HMA"/>
    <property type="match status" value="1"/>
</dbReference>
<dbReference type="FunFam" id="3.30.70.100:FF:000001">
    <property type="entry name" value="ATPase copper transporting beta"/>
    <property type="match status" value="1"/>
</dbReference>
<dbReference type="CDD" id="cd00371">
    <property type="entry name" value="HMA"/>
    <property type="match status" value="1"/>
</dbReference>
<keyword evidence="2" id="KW-0479">Metal-binding</keyword>
<dbReference type="InterPro" id="IPR036163">
    <property type="entry name" value="HMA_dom_sf"/>
</dbReference>
<evidence type="ECO:0000313" key="4">
    <source>
        <dbReference type="EMBL" id="TCP62145.1"/>
    </source>
</evidence>
<dbReference type="PANTHER" id="PTHR46594:SF4">
    <property type="entry name" value="P-TYPE CATION-TRANSPORTING ATPASE"/>
    <property type="match status" value="1"/>
</dbReference>